<gene>
    <name evidence="7" type="ORF">R1T40_08110</name>
</gene>
<evidence type="ECO:0000256" key="5">
    <source>
        <dbReference type="ARBA" id="ARBA00023136"/>
    </source>
</evidence>
<keyword evidence="3 6" id="KW-0812">Transmembrane</keyword>
<keyword evidence="2" id="KW-1003">Cell membrane</keyword>
<dbReference type="Proteomes" id="UP001302666">
    <property type="component" value="Chromosome"/>
</dbReference>
<dbReference type="EMBL" id="CP136704">
    <property type="protein sequence ID" value="WOI34678.1"/>
    <property type="molecule type" value="Genomic_DNA"/>
</dbReference>
<proteinExistence type="predicted"/>
<evidence type="ECO:0000256" key="4">
    <source>
        <dbReference type="ARBA" id="ARBA00022989"/>
    </source>
</evidence>
<name>A0ABZ0HIL7_TRISK</name>
<dbReference type="PANTHER" id="PTHR30086:SF20">
    <property type="entry name" value="ARGININE EXPORTER PROTEIN ARGO-RELATED"/>
    <property type="match status" value="1"/>
</dbReference>
<protein>
    <submittedName>
        <fullName evidence="7">LysE/ArgO family amino acid transporter</fullName>
    </submittedName>
</protein>
<keyword evidence="5 6" id="KW-0472">Membrane</keyword>
<evidence type="ECO:0000313" key="8">
    <source>
        <dbReference type="Proteomes" id="UP001302666"/>
    </source>
</evidence>
<comment type="subcellular location">
    <subcellularLocation>
        <location evidence="1">Cell membrane</location>
        <topology evidence="1">Multi-pass membrane protein</topology>
    </subcellularLocation>
</comment>
<dbReference type="InterPro" id="IPR001123">
    <property type="entry name" value="LeuE-type"/>
</dbReference>
<feature type="transmembrane region" description="Helical" evidence="6">
    <location>
        <begin position="153"/>
        <end position="175"/>
    </location>
</feature>
<feature type="transmembrane region" description="Helical" evidence="6">
    <location>
        <begin position="48"/>
        <end position="67"/>
    </location>
</feature>
<feature type="transmembrane region" description="Helical" evidence="6">
    <location>
        <begin position="12"/>
        <end position="36"/>
    </location>
</feature>
<sequence>MFSPLAAVDALPTLMAGFGLAFSLILAIGAQNAFVLRQGIRGQHVLPVVLTCAVSDAVLITAGVAGFGRLTTALPWFETVMLIGGILFLTWYGLRALRAAWTGGAALRTEGQGAQMALWPAVLTCLAFTWLNPHVYLDTVVLLGAISAQYTPAWIFGLGAVTASFVFFFTLGYGARLLAPVFVRPRAWQVLDALIGVVMLALALKLALM</sequence>
<keyword evidence="8" id="KW-1185">Reference proteome</keyword>
<organism evidence="7 8">
    <name type="scientific">Tritonibacter scottomollicae</name>
    <name type="common">Epibacterium scottomollicae</name>
    <dbReference type="NCBI Taxonomy" id="483013"/>
    <lineage>
        <taxon>Bacteria</taxon>
        <taxon>Pseudomonadati</taxon>
        <taxon>Pseudomonadota</taxon>
        <taxon>Alphaproteobacteria</taxon>
        <taxon>Rhodobacterales</taxon>
        <taxon>Paracoccaceae</taxon>
        <taxon>Tritonibacter</taxon>
    </lineage>
</organism>
<evidence type="ECO:0000256" key="6">
    <source>
        <dbReference type="SAM" id="Phobius"/>
    </source>
</evidence>
<feature type="transmembrane region" description="Helical" evidence="6">
    <location>
        <begin position="187"/>
        <end position="208"/>
    </location>
</feature>
<accession>A0ABZ0HIL7</accession>
<keyword evidence="4 6" id="KW-1133">Transmembrane helix</keyword>
<reference evidence="7 8" key="1">
    <citation type="submission" date="2023-10" db="EMBL/GenBank/DDBJ databases">
        <title>Eight complete genome sequences of bacteria isolated from laboratory stock of Giant Kelp gametophytes.</title>
        <authorList>
            <person name="Tolentino B."/>
            <person name="Nuzhdin S."/>
        </authorList>
    </citation>
    <scope>NUCLEOTIDE SEQUENCE [LARGE SCALE GENOMIC DNA]</scope>
    <source>
        <strain evidence="7 8">LC.270.F.C4</strain>
    </source>
</reference>
<feature type="transmembrane region" description="Helical" evidence="6">
    <location>
        <begin position="114"/>
        <end position="133"/>
    </location>
</feature>
<feature type="transmembrane region" description="Helical" evidence="6">
    <location>
        <begin position="73"/>
        <end position="94"/>
    </location>
</feature>
<dbReference type="PANTHER" id="PTHR30086">
    <property type="entry name" value="ARGININE EXPORTER PROTEIN ARGO"/>
    <property type="match status" value="1"/>
</dbReference>
<dbReference type="Pfam" id="PF01810">
    <property type="entry name" value="LysE"/>
    <property type="match status" value="1"/>
</dbReference>
<evidence type="ECO:0000256" key="1">
    <source>
        <dbReference type="ARBA" id="ARBA00004651"/>
    </source>
</evidence>
<evidence type="ECO:0000256" key="2">
    <source>
        <dbReference type="ARBA" id="ARBA00022475"/>
    </source>
</evidence>
<evidence type="ECO:0000313" key="7">
    <source>
        <dbReference type="EMBL" id="WOI34678.1"/>
    </source>
</evidence>
<dbReference type="RefSeq" id="WP_317386536.1">
    <property type="nucleotide sequence ID" value="NZ_CP136704.1"/>
</dbReference>
<evidence type="ECO:0000256" key="3">
    <source>
        <dbReference type="ARBA" id="ARBA00022692"/>
    </source>
</evidence>